<evidence type="ECO:0000256" key="9">
    <source>
        <dbReference type="ARBA" id="ARBA00023136"/>
    </source>
</evidence>
<protein>
    <submittedName>
        <fullName evidence="13">Porin</fullName>
    </submittedName>
</protein>
<dbReference type="GO" id="GO:0006811">
    <property type="term" value="P:monoatomic ion transport"/>
    <property type="evidence" value="ECO:0007669"/>
    <property type="project" value="UniProtKB-KW"/>
</dbReference>
<keyword evidence="6 11" id="KW-0732">Signal</keyword>
<feature type="signal peptide" evidence="11">
    <location>
        <begin position="1"/>
        <end position="29"/>
    </location>
</feature>
<organism evidence="13 14">
    <name type="scientific">Oxalicibacterium faecigallinarum</name>
    <dbReference type="NCBI Taxonomy" id="573741"/>
    <lineage>
        <taxon>Bacteria</taxon>
        <taxon>Pseudomonadati</taxon>
        <taxon>Pseudomonadota</taxon>
        <taxon>Betaproteobacteria</taxon>
        <taxon>Burkholderiales</taxon>
        <taxon>Oxalobacteraceae</taxon>
        <taxon>Oxalicibacterium</taxon>
    </lineage>
</organism>
<dbReference type="CDD" id="cd00342">
    <property type="entry name" value="gram_neg_porins"/>
    <property type="match status" value="1"/>
</dbReference>
<evidence type="ECO:0000256" key="2">
    <source>
        <dbReference type="ARBA" id="ARBA00011233"/>
    </source>
</evidence>
<evidence type="ECO:0000313" key="14">
    <source>
        <dbReference type="Proteomes" id="UP000642180"/>
    </source>
</evidence>
<sequence length="392" mass="41570">MPIVFIKSIMKKVFVLTGLTSLLMTQVYAATPTMTIYGTFDNEAPKGQAPTLEINPSNSSITLYGTIDAGIRNVTNASAAGSKLSMSSNGQYYNNRFGVRGEEDIGGGMNAHYHLEMGFNSGTGELDNAENRFFNRISAVGIAGPLGSIDLGRQPSVACKVVHAYDPFSYRYVQLIPLAGAVSGNADADNPFGKLGGTRFSNAAQHIGKFGNITTMAEYSFGEVSGSSRANSAKAVGFVYRSGAYAFGSAFTKQQPNIATGGAVEYADQEQLTFGASWKSGPWRFAGGHIGTDSESTRLGTLRQAHNNWFGGSYDFNSTVSMTAALYKTKLGAVSGAIARRDFLIIGATYALSTRTNLYASADRANIAGFASPIPGKQARQTGISLGINHMF</sequence>
<dbReference type="EMBL" id="BMDI01000003">
    <property type="protein sequence ID" value="GGI21129.1"/>
    <property type="molecule type" value="Genomic_DNA"/>
</dbReference>
<evidence type="ECO:0000256" key="6">
    <source>
        <dbReference type="ARBA" id="ARBA00022729"/>
    </source>
</evidence>
<comment type="subcellular location">
    <subcellularLocation>
        <location evidence="1">Cell outer membrane</location>
        <topology evidence="1">Multi-pass membrane protein</topology>
    </subcellularLocation>
</comment>
<feature type="domain" description="Porin" evidence="12">
    <location>
        <begin position="58"/>
        <end position="365"/>
    </location>
</feature>
<evidence type="ECO:0000313" key="13">
    <source>
        <dbReference type="EMBL" id="GGI21129.1"/>
    </source>
</evidence>
<accession>A0A8J3F3X1</accession>
<evidence type="ECO:0000256" key="7">
    <source>
        <dbReference type="ARBA" id="ARBA00023065"/>
    </source>
</evidence>
<proteinExistence type="predicted"/>
<evidence type="ECO:0000256" key="10">
    <source>
        <dbReference type="ARBA" id="ARBA00023237"/>
    </source>
</evidence>
<dbReference type="AlphaFoldDB" id="A0A8J3F3X1"/>
<dbReference type="SUPFAM" id="SSF56935">
    <property type="entry name" value="Porins"/>
    <property type="match status" value="1"/>
</dbReference>
<evidence type="ECO:0000256" key="3">
    <source>
        <dbReference type="ARBA" id="ARBA00022448"/>
    </source>
</evidence>
<dbReference type="InterPro" id="IPR023614">
    <property type="entry name" value="Porin_dom_sf"/>
</dbReference>
<keyword evidence="7" id="KW-0406">Ion transport</keyword>
<dbReference type="Proteomes" id="UP000642180">
    <property type="component" value="Unassembled WGS sequence"/>
</dbReference>
<name>A0A8J3F3X1_9BURK</name>
<dbReference type="InterPro" id="IPR050298">
    <property type="entry name" value="Gram-neg_bact_OMP"/>
</dbReference>
<dbReference type="GO" id="GO:0009279">
    <property type="term" value="C:cell outer membrane"/>
    <property type="evidence" value="ECO:0007669"/>
    <property type="project" value="UniProtKB-SubCell"/>
</dbReference>
<evidence type="ECO:0000256" key="1">
    <source>
        <dbReference type="ARBA" id="ARBA00004571"/>
    </source>
</evidence>
<keyword evidence="14" id="KW-1185">Reference proteome</keyword>
<evidence type="ECO:0000256" key="11">
    <source>
        <dbReference type="SAM" id="SignalP"/>
    </source>
</evidence>
<comment type="caution">
    <text evidence="13">The sequence shown here is derived from an EMBL/GenBank/DDBJ whole genome shotgun (WGS) entry which is preliminary data.</text>
</comment>
<keyword evidence="4" id="KW-1134">Transmembrane beta strand</keyword>
<evidence type="ECO:0000259" key="12">
    <source>
        <dbReference type="Pfam" id="PF13609"/>
    </source>
</evidence>
<keyword evidence="3" id="KW-0813">Transport</keyword>
<keyword evidence="8" id="KW-0626">Porin</keyword>
<dbReference type="GO" id="GO:0015288">
    <property type="term" value="F:porin activity"/>
    <property type="evidence" value="ECO:0007669"/>
    <property type="project" value="UniProtKB-KW"/>
</dbReference>
<keyword evidence="10" id="KW-0998">Cell outer membrane</keyword>
<evidence type="ECO:0000256" key="8">
    <source>
        <dbReference type="ARBA" id="ARBA00023114"/>
    </source>
</evidence>
<evidence type="ECO:0000256" key="5">
    <source>
        <dbReference type="ARBA" id="ARBA00022692"/>
    </source>
</evidence>
<dbReference type="PANTHER" id="PTHR34501:SF9">
    <property type="entry name" value="MAJOR OUTER MEMBRANE PROTEIN P.IA"/>
    <property type="match status" value="1"/>
</dbReference>
<reference evidence="14" key="1">
    <citation type="journal article" date="2019" name="Int. J. Syst. Evol. Microbiol.">
        <title>The Global Catalogue of Microorganisms (GCM) 10K type strain sequencing project: providing services to taxonomists for standard genome sequencing and annotation.</title>
        <authorList>
            <consortium name="The Broad Institute Genomics Platform"/>
            <consortium name="The Broad Institute Genome Sequencing Center for Infectious Disease"/>
            <person name="Wu L."/>
            <person name="Ma J."/>
        </authorList>
    </citation>
    <scope>NUCLEOTIDE SEQUENCE [LARGE SCALE GENOMIC DNA]</scope>
    <source>
        <strain evidence="14">CCM 2767</strain>
    </source>
</reference>
<comment type="subunit">
    <text evidence="2">Homotrimer.</text>
</comment>
<dbReference type="GO" id="GO:0046930">
    <property type="term" value="C:pore complex"/>
    <property type="evidence" value="ECO:0007669"/>
    <property type="project" value="UniProtKB-KW"/>
</dbReference>
<evidence type="ECO:0000256" key="4">
    <source>
        <dbReference type="ARBA" id="ARBA00022452"/>
    </source>
</evidence>
<dbReference type="Pfam" id="PF13609">
    <property type="entry name" value="Porin_4"/>
    <property type="match status" value="1"/>
</dbReference>
<gene>
    <name evidence="13" type="ORF">GCM10008066_27520</name>
</gene>
<feature type="chain" id="PRO_5035150444" evidence="11">
    <location>
        <begin position="30"/>
        <end position="392"/>
    </location>
</feature>
<dbReference type="PANTHER" id="PTHR34501">
    <property type="entry name" value="PROTEIN YDDL-RELATED"/>
    <property type="match status" value="1"/>
</dbReference>
<keyword evidence="9" id="KW-0472">Membrane</keyword>
<keyword evidence="5" id="KW-0812">Transmembrane</keyword>
<dbReference type="InterPro" id="IPR033900">
    <property type="entry name" value="Gram_neg_porin_domain"/>
</dbReference>
<dbReference type="Gene3D" id="2.40.160.10">
    <property type="entry name" value="Porin"/>
    <property type="match status" value="1"/>
</dbReference>